<organism evidence="2 3">
    <name type="scientific">Globisporangium ultimum (strain ATCC 200006 / CBS 805.95 / DAOM BR144)</name>
    <name type="common">Pythium ultimum</name>
    <dbReference type="NCBI Taxonomy" id="431595"/>
    <lineage>
        <taxon>Eukaryota</taxon>
        <taxon>Sar</taxon>
        <taxon>Stramenopiles</taxon>
        <taxon>Oomycota</taxon>
        <taxon>Peronosporomycetes</taxon>
        <taxon>Pythiales</taxon>
        <taxon>Pythiaceae</taxon>
        <taxon>Globisporangium</taxon>
    </lineage>
</organism>
<dbReference type="EnsemblProtists" id="PYU1_T009291">
    <property type="protein sequence ID" value="PYU1_T009291"/>
    <property type="gene ID" value="PYU1_G009273"/>
</dbReference>
<name>K3WWE3_GLOUD</name>
<sequence length="383" mass="41237">MAGGRYLMALSALAAAAVCAPQAQSAAMKPVRVIQARVQGDQPEWNAEQNTFVSAFGTTFAEKYRAVFDTVNTASVEGALMYVQAEGINVLHNTECKRKNNMQYVVFYELSVLQPDASIAKYDSDASNIPEYGPFVAMDGGACTKAGTELPEACTAIFGGGVNASDKVGPSIGASLRETDARAPYPDNIWYSFPNSCVMKVWAEKDAACRSQYPGGLCAFGSQPDGEVCSFTYKTLGYINLDDLVGITQLNSSATGLPYKNYTEFCLDKNGQFGGVEFSATDGVANSVTTIPFWEQPYNPEACSQRAATMVELYNNLTRTSVGAHMTPLPTVAALTSENPPCYVNSKRCAESPFGCKRELYSQICTVCTAEEEGCVKQSYTLN</sequence>
<evidence type="ECO:0000313" key="3">
    <source>
        <dbReference type="Proteomes" id="UP000019132"/>
    </source>
</evidence>
<dbReference type="AlphaFoldDB" id="K3WWE3"/>
<feature type="signal peptide" evidence="1">
    <location>
        <begin position="1"/>
        <end position="25"/>
    </location>
</feature>
<keyword evidence="1" id="KW-0732">Signal</keyword>
<evidence type="ECO:0008006" key="4">
    <source>
        <dbReference type="Google" id="ProtNLM"/>
    </source>
</evidence>
<proteinExistence type="predicted"/>
<reference evidence="3" key="1">
    <citation type="journal article" date="2010" name="Genome Biol.">
        <title>Genome sequence of the necrotrophic plant pathogen Pythium ultimum reveals original pathogenicity mechanisms and effector repertoire.</title>
        <authorList>
            <person name="Levesque C.A."/>
            <person name="Brouwer H."/>
            <person name="Cano L."/>
            <person name="Hamilton J.P."/>
            <person name="Holt C."/>
            <person name="Huitema E."/>
            <person name="Raffaele S."/>
            <person name="Robideau G.P."/>
            <person name="Thines M."/>
            <person name="Win J."/>
            <person name="Zerillo M.M."/>
            <person name="Beakes G.W."/>
            <person name="Boore J.L."/>
            <person name="Busam D."/>
            <person name="Dumas B."/>
            <person name="Ferriera S."/>
            <person name="Fuerstenberg S.I."/>
            <person name="Gachon C.M."/>
            <person name="Gaulin E."/>
            <person name="Govers F."/>
            <person name="Grenville-Briggs L."/>
            <person name="Horner N."/>
            <person name="Hostetler J."/>
            <person name="Jiang R.H."/>
            <person name="Johnson J."/>
            <person name="Krajaejun T."/>
            <person name="Lin H."/>
            <person name="Meijer H.J."/>
            <person name="Moore B."/>
            <person name="Morris P."/>
            <person name="Phuntmart V."/>
            <person name="Puiu D."/>
            <person name="Shetty J."/>
            <person name="Stajich J.E."/>
            <person name="Tripathy S."/>
            <person name="Wawra S."/>
            <person name="van West P."/>
            <person name="Whitty B.R."/>
            <person name="Coutinho P.M."/>
            <person name="Henrissat B."/>
            <person name="Martin F."/>
            <person name="Thomas P.D."/>
            <person name="Tyler B.M."/>
            <person name="De Vries R.P."/>
            <person name="Kamoun S."/>
            <person name="Yandell M."/>
            <person name="Tisserat N."/>
            <person name="Buell C.R."/>
        </authorList>
    </citation>
    <scope>NUCLEOTIDE SEQUENCE</scope>
    <source>
        <strain evidence="3">DAOM:BR144</strain>
    </source>
</reference>
<protein>
    <recommendedName>
        <fullName evidence="4">FZ domain-containing protein</fullName>
    </recommendedName>
</protein>
<reference evidence="2" key="3">
    <citation type="submission" date="2015-02" db="UniProtKB">
        <authorList>
            <consortium name="EnsemblProtists"/>
        </authorList>
    </citation>
    <scope>IDENTIFICATION</scope>
    <source>
        <strain evidence="2">DAOM BR144</strain>
    </source>
</reference>
<dbReference type="HOGENOM" id="CLU_022164_1_0_1"/>
<reference evidence="3" key="2">
    <citation type="submission" date="2010-04" db="EMBL/GenBank/DDBJ databases">
        <authorList>
            <person name="Buell R."/>
            <person name="Hamilton J."/>
            <person name="Hostetler J."/>
        </authorList>
    </citation>
    <scope>NUCLEOTIDE SEQUENCE [LARGE SCALE GENOMIC DNA]</scope>
    <source>
        <strain evidence="3">DAOM:BR144</strain>
    </source>
</reference>
<dbReference type="InParanoid" id="K3WWE3"/>
<dbReference type="Proteomes" id="UP000019132">
    <property type="component" value="Unassembled WGS sequence"/>
</dbReference>
<evidence type="ECO:0000313" key="2">
    <source>
        <dbReference type="EnsemblProtists" id="PYU1_T009291"/>
    </source>
</evidence>
<keyword evidence="3" id="KW-1185">Reference proteome</keyword>
<feature type="chain" id="PRO_5003868114" description="FZ domain-containing protein" evidence="1">
    <location>
        <begin position="26"/>
        <end position="383"/>
    </location>
</feature>
<evidence type="ECO:0000256" key="1">
    <source>
        <dbReference type="SAM" id="SignalP"/>
    </source>
</evidence>
<dbReference type="OMA" id="ICYEYNG"/>
<dbReference type="EMBL" id="GL376632">
    <property type="status" value="NOT_ANNOTATED_CDS"/>
    <property type="molecule type" value="Genomic_DNA"/>
</dbReference>
<accession>K3WWE3</accession>
<dbReference type="eggNOG" id="ENOG502SIRI">
    <property type="taxonomic scope" value="Eukaryota"/>
</dbReference>
<dbReference type="VEuPathDB" id="FungiDB:PYU1_G009273"/>
<dbReference type="PANTHER" id="PTHR33946">
    <property type="match status" value="1"/>
</dbReference>
<dbReference type="PANTHER" id="PTHR33946:SF4">
    <property type="entry name" value="COAGULATION FACTOR XI"/>
    <property type="match status" value="1"/>
</dbReference>